<proteinExistence type="inferred from homology"/>
<evidence type="ECO:0000313" key="8">
    <source>
        <dbReference type="Proteomes" id="UP000297535"/>
    </source>
</evidence>
<dbReference type="Gene3D" id="3.40.630.30">
    <property type="match status" value="1"/>
</dbReference>
<sequence>MAPKKGALVLITIIDRENYHDNAELLDRIYCFRHRLFVETMRWEACRKPDGREKDQFDGPDCIHVAGLDDGEIVSYSRLLPTTRPHLQSHVYPQLLQGATAPSGPRVFEWTRCGAAPWRRASATAKDPLAGRQFVAVAELTGVLGIEGYLIQAHPIMITHLATLGWDTEPLALPMLYDGHPLVAFYARWTPATADTTRAVFGIEGTAYDVKRGFGPERREDGRPVLRAS</sequence>
<keyword evidence="2 6" id="KW-0808">Transferase</keyword>
<dbReference type="EMBL" id="SRLB01000010">
    <property type="protein sequence ID" value="TGD98614.1"/>
    <property type="molecule type" value="Genomic_DNA"/>
</dbReference>
<dbReference type="InterPro" id="IPR016181">
    <property type="entry name" value="Acyl_CoA_acyltransferase"/>
</dbReference>
<dbReference type="OrthoDB" id="6169313at2"/>
<comment type="similarity">
    <text evidence="5 6">Belongs to the autoinducer synthase family.</text>
</comment>
<evidence type="ECO:0000256" key="2">
    <source>
        <dbReference type="ARBA" id="ARBA00022679"/>
    </source>
</evidence>
<gene>
    <name evidence="7" type="ORF">EU555_14820</name>
</gene>
<dbReference type="GO" id="GO:0009372">
    <property type="term" value="P:quorum sensing"/>
    <property type="evidence" value="ECO:0007669"/>
    <property type="project" value="UniProtKB-UniRule"/>
</dbReference>
<keyword evidence="4 5" id="KW-0071">Autoinducer synthesis</keyword>
<dbReference type="PROSITE" id="PS51187">
    <property type="entry name" value="AUTOINDUCER_SYNTH_2"/>
    <property type="match status" value="1"/>
</dbReference>
<dbReference type="GO" id="GO:0007165">
    <property type="term" value="P:signal transduction"/>
    <property type="evidence" value="ECO:0007669"/>
    <property type="project" value="TreeGrafter"/>
</dbReference>
<evidence type="ECO:0000256" key="4">
    <source>
        <dbReference type="ARBA" id="ARBA00022929"/>
    </source>
</evidence>
<dbReference type="GO" id="GO:0061579">
    <property type="term" value="F:N-acyl homoserine lactone synthase activity"/>
    <property type="evidence" value="ECO:0007669"/>
    <property type="project" value="UniProtKB-UniRule"/>
</dbReference>
<organism evidence="7 8">
    <name type="scientific">Methylobacterium nonmethylotrophicum</name>
    <dbReference type="NCBI Taxonomy" id="1141884"/>
    <lineage>
        <taxon>Bacteria</taxon>
        <taxon>Pseudomonadati</taxon>
        <taxon>Pseudomonadota</taxon>
        <taxon>Alphaproteobacteria</taxon>
        <taxon>Hyphomicrobiales</taxon>
        <taxon>Methylobacteriaceae</taxon>
        <taxon>Methylobacterium</taxon>
    </lineage>
</organism>
<dbReference type="SUPFAM" id="SSF55729">
    <property type="entry name" value="Acyl-CoA N-acyltransferases (Nat)"/>
    <property type="match status" value="1"/>
</dbReference>
<dbReference type="PRINTS" id="PR01549">
    <property type="entry name" value="AUTOINDCRSYN"/>
</dbReference>
<reference evidence="7 8" key="1">
    <citation type="submission" date="2019-04" db="EMBL/GenBank/DDBJ databases">
        <authorList>
            <person name="Feng G."/>
            <person name="Zhu H."/>
        </authorList>
    </citation>
    <scope>NUCLEOTIDE SEQUENCE [LARGE SCALE GENOMIC DNA]</scope>
    <source>
        <strain evidence="7 8">6HR-1</strain>
    </source>
</reference>
<dbReference type="InterPro" id="IPR001690">
    <property type="entry name" value="Autoind_synthase"/>
</dbReference>
<evidence type="ECO:0000256" key="6">
    <source>
        <dbReference type="RuleBase" id="RU361135"/>
    </source>
</evidence>
<accession>A0A4Z0NRN9</accession>
<evidence type="ECO:0000313" key="7">
    <source>
        <dbReference type="EMBL" id="TGD98614.1"/>
    </source>
</evidence>
<protein>
    <recommendedName>
        <fullName evidence="6">Acyl-homoserine-lactone synthase</fullName>
        <ecNumber evidence="6">2.3.1.184</ecNumber>
    </recommendedName>
    <alternativeName>
        <fullName evidence="6">Autoinducer synthesis protein</fullName>
    </alternativeName>
</protein>
<keyword evidence="8" id="KW-1185">Reference proteome</keyword>
<name>A0A4Z0NRN9_9HYPH</name>
<dbReference type="PANTHER" id="PTHR39322">
    <property type="entry name" value="ACYL-HOMOSERINE-LACTONE SYNTHASE"/>
    <property type="match status" value="1"/>
</dbReference>
<keyword evidence="3 6" id="KW-0949">S-adenosyl-L-methionine</keyword>
<dbReference type="PANTHER" id="PTHR39322:SF1">
    <property type="entry name" value="ISOVALERYL-HOMOSERINE LACTONE SYNTHASE"/>
    <property type="match status" value="1"/>
</dbReference>
<dbReference type="Proteomes" id="UP000297535">
    <property type="component" value="Unassembled WGS sequence"/>
</dbReference>
<evidence type="ECO:0000256" key="3">
    <source>
        <dbReference type="ARBA" id="ARBA00022691"/>
    </source>
</evidence>
<dbReference type="Pfam" id="PF00765">
    <property type="entry name" value="Autoind_synth"/>
    <property type="match status" value="1"/>
</dbReference>
<dbReference type="EC" id="2.3.1.184" evidence="6"/>
<comment type="caution">
    <text evidence="7">The sequence shown here is derived from an EMBL/GenBank/DDBJ whole genome shotgun (WGS) entry which is preliminary data.</text>
</comment>
<dbReference type="AlphaFoldDB" id="A0A4Z0NRN9"/>
<keyword evidence="1 5" id="KW-0673">Quorum sensing</keyword>
<evidence type="ECO:0000256" key="1">
    <source>
        <dbReference type="ARBA" id="ARBA00022654"/>
    </source>
</evidence>
<evidence type="ECO:0000256" key="5">
    <source>
        <dbReference type="PROSITE-ProRule" id="PRU00533"/>
    </source>
</evidence>
<comment type="catalytic activity">
    <reaction evidence="6">
        <text>a fatty acyl-[ACP] + S-adenosyl-L-methionine = an N-acyl-L-homoserine lactone + S-methyl-5'-thioadenosine + holo-[ACP] + H(+)</text>
        <dbReference type="Rhea" id="RHEA:10096"/>
        <dbReference type="Rhea" id="RHEA-COMP:9685"/>
        <dbReference type="Rhea" id="RHEA-COMP:14125"/>
        <dbReference type="ChEBI" id="CHEBI:15378"/>
        <dbReference type="ChEBI" id="CHEBI:17509"/>
        <dbReference type="ChEBI" id="CHEBI:55474"/>
        <dbReference type="ChEBI" id="CHEBI:59789"/>
        <dbReference type="ChEBI" id="CHEBI:64479"/>
        <dbReference type="ChEBI" id="CHEBI:138651"/>
        <dbReference type="EC" id="2.3.1.184"/>
    </reaction>
</comment>